<reference evidence="4 5" key="1">
    <citation type="submission" date="2014-01" db="EMBL/GenBank/DDBJ databases">
        <title>Genome sequencing of Thermotog hypogea.</title>
        <authorList>
            <person name="Zhang X."/>
            <person name="Alvare G."/>
            <person name="Fristensky B."/>
            <person name="Chen L."/>
            <person name="Suen T."/>
            <person name="Chen Q."/>
            <person name="Ma K."/>
        </authorList>
    </citation>
    <scope>NUCLEOTIDE SEQUENCE [LARGE SCALE GENOMIC DNA]</scope>
    <source>
        <strain evidence="4 5">DSM 11164</strain>
    </source>
</reference>
<dbReference type="Pfam" id="PF12850">
    <property type="entry name" value="Metallophos_2"/>
    <property type="match status" value="1"/>
</dbReference>
<evidence type="ECO:0000259" key="3">
    <source>
        <dbReference type="Pfam" id="PF12850"/>
    </source>
</evidence>
<dbReference type="InterPro" id="IPR000979">
    <property type="entry name" value="Phosphodiesterase_MJ0936/Vps29"/>
</dbReference>
<dbReference type="InterPro" id="IPR024654">
    <property type="entry name" value="Calcineurin-like_PHP_lpxH"/>
</dbReference>
<dbReference type="SUPFAM" id="SSF56300">
    <property type="entry name" value="Metallo-dependent phosphatases"/>
    <property type="match status" value="1"/>
</dbReference>
<dbReference type="OrthoDB" id="9800565at2"/>
<evidence type="ECO:0000313" key="4">
    <source>
        <dbReference type="EMBL" id="AJC72916.1"/>
    </source>
</evidence>
<accession>A0A0X1KNP7</accession>
<dbReference type="GO" id="GO:0046872">
    <property type="term" value="F:metal ion binding"/>
    <property type="evidence" value="ECO:0007669"/>
    <property type="project" value="UniProtKB-KW"/>
</dbReference>
<name>A0A0X1KNP7_9THEM</name>
<keyword evidence="2" id="KW-0479">Metal-binding</keyword>
<dbReference type="InterPro" id="IPR029052">
    <property type="entry name" value="Metallo-depent_PP-like"/>
</dbReference>
<proteinExistence type="inferred from homology"/>
<dbReference type="NCBIfam" id="TIGR00040">
    <property type="entry name" value="yfcE"/>
    <property type="match status" value="1"/>
</dbReference>
<dbReference type="PANTHER" id="PTHR11124">
    <property type="entry name" value="VACUOLAR SORTING PROTEIN VPS29"/>
    <property type="match status" value="1"/>
</dbReference>
<dbReference type="EMBL" id="CP007141">
    <property type="protein sequence ID" value="AJC72916.1"/>
    <property type="molecule type" value="Genomic_DNA"/>
</dbReference>
<dbReference type="Gene3D" id="3.60.21.10">
    <property type="match status" value="1"/>
</dbReference>
<dbReference type="AlphaFoldDB" id="A0A0X1KNP7"/>
<comment type="similarity">
    <text evidence="1 2">Belongs to the metallophosphoesterase superfamily. YfcE family.</text>
</comment>
<protein>
    <recommendedName>
        <fullName evidence="2">Phosphoesterase</fullName>
        <ecNumber evidence="2">3.1.4.-</ecNumber>
    </recommendedName>
</protein>
<dbReference type="GO" id="GO:0016787">
    <property type="term" value="F:hydrolase activity"/>
    <property type="evidence" value="ECO:0007669"/>
    <property type="project" value="UniProtKB-UniRule"/>
</dbReference>
<evidence type="ECO:0000313" key="5">
    <source>
        <dbReference type="Proteomes" id="UP000077469"/>
    </source>
</evidence>
<dbReference type="PaxDb" id="1123384-AJ81_00485"/>
<feature type="domain" description="Calcineurin-like phosphoesterase" evidence="3">
    <location>
        <begin position="5"/>
        <end position="167"/>
    </location>
</feature>
<dbReference type="PATRIC" id="fig|1123384.7.peg.91"/>
<evidence type="ECO:0000256" key="1">
    <source>
        <dbReference type="ARBA" id="ARBA00008950"/>
    </source>
</evidence>
<comment type="cofactor">
    <cofactor evidence="2">
        <name>a divalent metal cation</name>
        <dbReference type="ChEBI" id="CHEBI:60240"/>
    </cofactor>
</comment>
<dbReference type="KEGG" id="phy:AJ81_00485"/>
<dbReference type="EC" id="3.1.4.-" evidence="2"/>
<sequence>MILRKILIVSDTHGSLTSWQRLKSLVGQVDEVYHLGDVLYHGPRNPIPDGYNPAELARELRRENLFLVRGNCDADVDLMLLGISEAPKVLLASFGQVNFVMSHGDFFQSEEQLFTFLEEHGARVLLYAHTHVPRFDWIQSRLIINSGSPSLPKMGSEPTFVLMEINELVKISLISLTGKLLREALL</sequence>
<organism evidence="4 5">
    <name type="scientific">Pseudothermotoga hypogea DSM 11164 = NBRC 106472</name>
    <dbReference type="NCBI Taxonomy" id="1123384"/>
    <lineage>
        <taxon>Bacteria</taxon>
        <taxon>Thermotogati</taxon>
        <taxon>Thermotogota</taxon>
        <taxon>Thermotogae</taxon>
        <taxon>Thermotogales</taxon>
        <taxon>Thermotogaceae</taxon>
        <taxon>Pseudothermotoga</taxon>
    </lineage>
</organism>
<dbReference type="Proteomes" id="UP000077469">
    <property type="component" value="Chromosome"/>
</dbReference>
<dbReference type="NCBIfam" id="NF006988">
    <property type="entry name" value="PRK09453.1"/>
    <property type="match status" value="1"/>
</dbReference>
<dbReference type="STRING" id="1123384.AJ81_00485"/>
<gene>
    <name evidence="4" type="ORF">AJ81_00485</name>
</gene>
<evidence type="ECO:0000256" key="2">
    <source>
        <dbReference type="RuleBase" id="RU362039"/>
    </source>
</evidence>
<keyword evidence="5" id="KW-1185">Reference proteome</keyword>